<protein>
    <recommendedName>
        <fullName evidence="9">Protein translocase subunit SecE</fullName>
    </recommendedName>
</protein>
<comment type="subcellular location">
    <subcellularLocation>
        <location evidence="1">Membrane</location>
    </subcellularLocation>
</comment>
<evidence type="ECO:0000256" key="8">
    <source>
        <dbReference type="ARBA" id="ARBA00023136"/>
    </source>
</evidence>
<dbReference type="GO" id="GO:0009306">
    <property type="term" value="P:protein secretion"/>
    <property type="evidence" value="ECO:0007669"/>
    <property type="project" value="UniProtKB-UniRule"/>
</dbReference>
<keyword evidence="6 9" id="KW-1133">Transmembrane helix</keyword>
<feature type="transmembrane region" description="Helical" evidence="9">
    <location>
        <begin position="42"/>
        <end position="60"/>
    </location>
</feature>
<dbReference type="GO" id="GO:0008320">
    <property type="term" value="F:protein transmembrane transporter activity"/>
    <property type="evidence" value="ECO:0007669"/>
    <property type="project" value="UniProtKB-UniRule"/>
</dbReference>
<keyword evidence="7 9" id="KW-0811">Translocation</keyword>
<evidence type="ECO:0000313" key="11">
    <source>
        <dbReference type="Proteomes" id="UP000029444"/>
    </source>
</evidence>
<organism evidence="10 11">
    <name type="scientific">Alcanivorax nanhaiticus</name>
    <dbReference type="NCBI Taxonomy" id="1177154"/>
    <lineage>
        <taxon>Bacteria</taxon>
        <taxon>Pseudomonadati</taxon>
        <taxon>Pseudomonadota</taxon>
        <taxon>Gammaproteobacteria</taxon>
        <taxon>Oceanospirillales</taxon>
        <taxon>Alcanivoracaceae</taxon>
        <taxon>Alcanivorax</taxon>
    </lineage>
</organism>
<dbReference type="AlphaFoldDB" id="A0A095SA86"/>
<dbReference type="GO" id="GO:0065002">
    <property type="term" value="P:intracellular protein transmembrane transport"/>
    <property type="evidence" value="ECO:0007669"/>
    <property type="project" value="UniProtKB-UniRule"/>
</dbReference>
<dbReference type="eggNOG" id="COG0690">
    <property type="taxonomic scope" value="Bacteria"/>
</dbReference>
<evidence type="ECO:0000256" key="7">
    <source>
        <dbReference type="ARBA" id="ARBA00023010"/>
    </source>
</evidence>
<evidence type="ECO:0000256" key="4">
    <source>
        <dbReference type="ARBA" id="ARBA00022692"/>
    </source>
</evidence>
<dbReference type="PATRIC" id="fig|1177154.3.peg.3754"/>
<evidence type="ECO:0000256" key="3">
    <source>
        <dbReference type="ARBA" id="ARBA00022475"/>
    </source>
</evidence>
<dbReference type="InterPro" id="IPR005807">
    <property type="entry name" value="SecE_bac"/>
</dbReference>
<dbReference type="EMBL" id="ARXV01000026">
    <property type="protein sequence ID" value="KGD61169.1"/>
    <property type="molecule type" value="Genomic_DNA"/>
</dbReference>
<keyword evidence="8 9" id="KW-0472">Membrane</keyword>
<dbReference type="PRINTS" id="PR01650">
    <property type="entry name" value="SECETRNLCASE"/>
</dbReference>
<dbReference type="InterPro" id="IPR001901">
    <property type="entry name" value="Translocase_SecE/Sec61-g"/>
</dbReference>
<comment type="function">
    <text evidence="9">Essential subunit of the Sec protein translocation channel SecYEG. Clamps together the 2 halves of SecY. May contact the channel plug during translocation.</text>
</comment>
<feature type="transmembrane region" description="Helical" evidence="9">
    <location>
        <begin position="95"/>
        <end position="123"/>
    </location>
</feature>
<name>A0A095SA86_9GAMM</name>
<dbReference type="Gene3D" id="1.20.5.1030">
    <property type="entry name" value="Preprotein translocase secy subunit"/>
    <property type="match status" value="1"/>
</dbReference>
<dbReference type="GO" id="GO:0006605">
    <property type="term" value="P:protein targeting"/>
    <property type="evidence" value="ECO:0007669"/>
    <property type="project" value="UniProtKB-UniRule"/>
</dbReference>
<keyword evidence="5 9" id="KW-0653">Protein transport</keyword>
<comment type="subunit">
    <text evidence="9">Component of the Sec protein translocase complex. Heterotrimer consisting of SecY, SecE and SecG subunits. The heterotrimers can form oligomers, although 1 heterotrimer is thought to be able to translocate proteins. Interacts with the ribosome. Interacts with SecDF, and other proteins may be involved. Interacts with SecA.</text>
</comment>
<dbReference type="PANTHER" id="PTHR33910">
    <property type="entry name" value="PROTEIN TRANSLOCASE SUBUNIT SECE"/>
    <property type="match status" value="1"/>
</dbReference>
<comment type="caution">
    <text evidence="10">The sequence shown here is derived from an EMBL/GenBank/DDBJ whole genome shotgun (WGS) entry which is preliminary data.</text>
</comment>
<dbReference type="InterPro" id="IPR038379">
    <property type="entry name" value="SecE_sf"/>
</dbReference>
<evidence type="ECO:0000256" key="1">
    <source>
        <dbReference type="ARBA" id="ARBA00004370"/>
    </source>
</evidence>
<evidence type="ECO:0000256" key="2">
    <source>
        <dbReference type="ARBA" id="ARBA00022448"/>
    </source>
</evidence>
<dbReference type="GO" id="GO:0005886">
    <property type="term" value="C:plasma membrane"/>
    <property type="evidence" value="ECO:0007669"/>
    <property type="project" value="UniProtKB-UniRule"/>
</dbReference>
<comment type="similarity">
    <text evidence="9">Belongs to the SecE/SEC61-gamma family.</text>
</comment>
<dbReference type="GO" id="GO:0043952">
    <property type="term" value="P:protein transport by the Sec complex"/>
    <property type="evidence" value="ECO:0007669"/>
    <property type="project" value="UniProtKB-UniRule"/>
</dbReference>
<gene>
    <name evidence="9" type="primary">secE</name>
    <name evidence="10" type="ORF">Y5S_03756</name>
</gene>
<proteinExistence type="inferred from homology"/>
<dbReference type="OrthoDB" id="9806365at2"/>
<dbReference type="STRING" id="1177154.Y5S_03756"/>
<dbReference type="HAMAP" id="MF_00422">
    <property type="entry name" value="SecE"/>
    <property type="match status" value="1"/>
</dbReference>
<keyword evidence="4 9" id="KW-0812">Transmembrane</keyword>
<dbReference type="Proteomes" id="UP000029444">
    <property type="component" value="Unassembled WGS sequence"/>
</dbReference>
<sequence length="124" mass="13685">MSEKIEAHSGSAAFEAVKWLLVVGFVAAAVVGNSYFSDQPTLYRVVGVVVVALMAMFVALQTEQGKAFNQLRKDSMVELRKIVWPTRQETLQTTLIVLVFVVLVALLLFVLDWILGGLMSWVIG</sequence>
<dbReference type="PANTHER" id="PTHR33910:SF1">
    <property type="entry name" value="PROTEIN TRANSLOCASE SUBUNIT SECE"/>
    <property type="match status" value="1"/>
</dbReference>
<comment type="caution">
    <text evidence="9">Lacks conserved residue(s) required for the propagation of feature annotation.</text>
</comment>
<keyword evidence="3 9" id="KW-1003">Cell membrane</keyword>
<keyword evidence="2 9" id="KW-0813">Transport</keyword>
<evidence type="ECO:0000256" key="9">
    <source>
        <dbReference type="HAMAP-Rule" id="MF_00422"/>
    </source>
</evidence>
<evidence type="ECO:0000256" key="6">
    <source>
        <dbReference type="ARBA" id="ARBA00022989"/>
    </source>
</evidence>
<evidence type="ECO:0000313" key="10">
    <source>
        <dbReference type="EMBL" id="KGD61169.1"/>
    </source>
</evidence>
<dbReference type="RefSeq" id="WP_035235487.1">
    <property type="nucleotide sequence ID" value="NZ_ARXV01000026.1"/>
</dbReference>
<dbReference type="Pfam" id="PF00584">
    <property type="entry name" value="SecE"/>
    <property type="match status" value="1"/>
</dbReference>
<dbReference type="NCBIfam" id="TIGR00964">
    <property type="entry name" value="secE_bact"/>
    <property type="match status" value="1"/>
</dbReference>
<reference evidence="10 11" key="1">
    <citation type="submission" date="2012-09" db="EMBL/GenBank/DDBJ databases">
        <title>Genome Sequence of alkane-degrading Bacterium Alcanivorax sp. 19-m-6.</title>
        <authorList>
            <person name="Lai Q."/>
            <person name="Shao Z."/>
        </authorList>
    </citation>
    <scope>NUCLEOTIDE SEQUENCE [LARGE SCALE GENOMIC DNA]</scope>
    <source>
        <strain evidence="10 11">19-m-6</strain>
    </source>
</reference>
<evidence type="ECO:0000256" key="5">
    <source>
        <dbReference type="ARBA" id="ARBA00022927"/>
    </source>
</evidence>
<feature type="transmembrane region" description="Helical" evidence="9">
    <location>
        <begin position="12"/>
        <end position="36"/>
    </location>
</feature>
<accession>A0A095SA86</accession>
<keyword evidence="11" id="KW-1185">Reference proteome</keyword>